<name>A0AAD5YCQ1_9APHY</name>
<accession>A0AAD5YCQ1</accession>
<dbReference type="Proteomes" id="UP001212997">
    <property type="component" value="Unassembled WGS sequence"/>
</dbReference>
<keyword evidence="2" id="KW-1185">Reference proteome</keyword>
<gene>
    <name evidence="1" type="ORF">NLI96_g12152</name>
</gene>
<dbReference type="AlphaFoldDB" id="A0AAD5YCQ1"/>
<evidence type="ECO:0000313" key="1">
    <source>
        <dbReference type="EMBL" id="KAJ3474950.1"/>
    </source>
</evidence>
<organism evidence="1 2">
    <name type="scientific">Meripilus lineatus</name>
    <dbReference type="NCBI Taxonomy" id="2056292"/>
    <lineage>
        <taxon>Eukaryota</taxon>
        <taxon>Fungi</taxon>
        <taxon>Dikarya</taxon>
        <taxon>Basidiomycota</taxon>
        <taxon>Agaricomycotina</taxon>
        <taxon>Agaricomycetes</taxon>
        <taxon>Polyporales</taxon>
        <taxon>Meripilaceae</taxon>
        <taxon>Meripilus</taxon>
    </lineage>
</organism>
<dbReference type="EMBL" id="JANAWD010000946">
    <property type="protein sequence ID" value="KAJ3474950.1"/>
    <property type="molecule type" value="Genomic_DNA"/>
</dbReference>
<comment type="caution">
    <text evidence="1">The sequence shown here is derived from an EMBL/GenBank/DDBJ whole genome shotgun (WGS) entry which is preliminary data.</text>
</comment>
<protein>
    <recommendedName>
        <fullName evidence="3">Dienelactone hydrolase</fullName>
    </recommendedName>
</protein>
<proteinExistence type="predicted"/>
<sequence length="138" mass="15173">MAACEQCTQGYVLQGEPKGMMVGTAYFHPGPGTVPENSRAVVLLTDIFGLPLVNSKLLADTFSQKLSCDVWVPDMFGGRPPVTVAELEPLVPDRAGVQMTFMSKLRFLLLAITHITAFWGIRSSVVDPRIEEVSHRIR</sequence>
<evidence type="ECO:0000313" key="2">
    <source>
        <dbReference type="Proteomes" id="UP001212997"/>
    </source>
</evidence>
<reference evidence="1" key="1">
    <citation type="submission" date="2022-07" db="EMBL/GenBank/DDBJ databases">
        <title>Genome Sequence of Physisporinus lineatus.</title>
        <authorList>
            <person name="Buettner E."/>
        </authorList>
    </citation>
    <scope>NUCLEOTIDE SEQUENCE</scope>
    <source>
        <strain evidence="1">VT162</strain>
    </source>
</reference>
<evidence type="ECO:0008006" key="3">
    <source>
        <dbReference type="Google" id="ProtNLM"/>
    </source>
</evidence>